<feature type="compositionally biased region" description="Polar residues" evidence="1">
    <location>
        <begin position="1"/>
        <end position="17"/>
    </location>
</feature>
<feature type="region of interest" description="Disordered" evidence="1">
    <location>
        <begin position="127"/>
        <end position="154"/>
    </location>
</feature>
<feature type="compositionally biased region" description="Polar residues" evidence="1">
    <location>
        <begin position="130"/>
        <end position="143"/>
    </location>
</feature>
<sequence length="166" mass="18313">MSPDDSSPKQTNNGTLQSPLPKSPGSPKKSPRKHLNTPHLIQPSPRVTNLHFYKSSSIGETEHYILSVLLKKYAPFIDLDEFIQKLPYDAQIRMMQKLVDQWKGENAMGTNGSDDAIQLATVIDTESHGKSATMNRDYSSNNGDGEGSAAKSTVADPLTRVIRSRM</sequence>
<reference evidence="2" key="1">
    <citation type="submission" date="2021-01" db="EMBL/GenBank/DDBJ databases">
        <authorList>
            <person name="Corre E."/>
            <person name="Pelletier E."/>
            <person name="Niang G."/>
            <person name="Scheremetjew M."/>
            <person name="Finn R."/>
            <person name="Kale V."/>
            <person name="Holt S."/>
            <person name="Cochrane G."/>
            <person name="Meng A."/>
            <person name="Brown T."/>
            <person name="Cohen L."/>
        </authorList>
    </citation>
    <scope>NUCLEOTIDE SEQUENCE</scope>
    <source>
        <strain evidence="2">WS</strain>
    </source>
</reference>
<evidence type="ECO:0000256" key="1">
    <source>
        <dbReference type="SAM" id="MobiDB-lite"/>
    </source>
</evidence>
<gene>
    <name evidence="2" type="ORF">PCOS0759_LOCUS7940</name>
</gene>
<protein>
    <submittedName>
        <fullName evidence="2">Uncharacterized protein</fullName>
    </submittedName>
</protein>
<evidence type="ECO:0000313" key="2">
    <source>
        <dbReference type="EMBL" id="CAD9084686.1"/>
    </source>
</evidence>
<dbReference type="AlphaFoldDB" id="A0A7S1KSY0"/>
<proteinExistence type="predicted"/>
<feature type="compositionally biased region" description="Low complexity" evidence="1">
    <location>
        <begin position="18"/>
        <end position="28"/>
    </location>
</feature>
<name>A0A7S1KSY0_9EUKA</name>
<feature type="region of interest" description="Disordered" evidence="1">
    <location>
        <begin position="1"/>
        <end position="42"/>
    </location>
</feature>
<organism evidence="2">
    <name type="scientific">Percolomonas cosmopolitus</name>
    <dbReference type="NCBI Taxonomy" id="63605"/>
    <lineage>
        <taxon>Eukaryota</taxon>
        <taxon>Discoba</taxon>
        <taxon>Heterolobosea</taxon>
        <taxon>Tetramitia</taxon>
        <taxon>Eutetramitia</taxon>
        <taxon>Percolomonadidae</taxon>
        <taxon>Percolomonas</taxon>
    </lineage>
</organism>
<accession>A0A7S1KSY0</accession>
<dbReference type="EMBL" id="HBGD01009660">
    <property type="protein sequence ID" value="CAD9084686.1"/>
    <property type="molecule type" value="Transcribed_RNA"/>
</dbReference>